<dbReference type="InterPro" id="IPR001138">
    <property type="entry name" value="Zn2Cys6_DnaBD"/>
</dbReference>
<dbReference type="PROSITE" id="PS50048">
    <property type="entry name" value="ZN2_CY6_FUNGAL_2"/>
    <property type="match status" value="1"/>
</dbReference>
<dbReference type="InterPro" id="IPR007219">
    <property type="entry name" value="XnlR_reg_dom"/>
</dbReference>
<feature type="region of interest" description="Disordered" evidence="8">
    <location>
        <begin position="231"/>
        <end position="262"/>
    </location>
</feature>
<dbReference type="PANTHER" id="PTHR31313">
    <property type="entry name" value="TY1 ENHANCER ACTIVATOR"/>
    <property type="match status" value="1"/>
</dbReference>
<gene>
    <name evidence="10" type="ORF">SEUCBS140593_002286</name>
</gene>
<dbReference type="EMBL" id="CAWUHD010000015">
    <property type="protein sequence ID" value="CAK7214721.1"/>
    <property type="molecule type" value="Genomic_DNA"/>
</dbReference>
<protein>
    <recommendedName>
        <fullName evidence="9">Zn(2)-C6 fungal-type domain-containing protein</fullName>
    </recommendedName>
</protein>
<reference evidence="10 11" key="1">
    <citation type="submission" date="2024-01" db="EMBL/GenBank/DDBJ databases">
        <authorList>
            <person name="Allen C."/>
            <person name="Tagirdzhanova G."/>
        </authorList>
    </citation>
    <scope>NUCLEOTIDE SEQUENCE [LARGE SCALE GENOMIC DNA]</scope>
</reference>
<evidence type="ECO:0000313" key="10">
    <source>
        <dbReference type="EMBL" id="CAK7214721.1"/>
    </source>
</evidence>
<feature type="domain" description="Zn(2)-C6 fungal-type" evidence="9">
    <location>
        <begin position="47"/>
        <end position="79"/>
    </location>
</feature>
<evidence type="ECO:0000256" key="3">
    <source>
        <dbReference type="ARBA" id="ARBA00022833"/>
    </source>
</evidence>
<feature type="region of interest" description="Disordered" evidence="8">
    <location>
        <begin position="624"/>
        <end position="660"/>
    </location>
</feature>
<dbReference type="Gene3D" id="4.10.240.10">
    <property type="entry name" value="Zn(2)-C6 fungal-type DNA-binding domain"/>
    <property type="match status" value="1"/>
</dbReference>
<comment type="caution">
    <text evidence="10">The sequence shown here is derived from an EMBL/GenBank/DDBJ whole genome shotgun (WGS) entry which is preliminary data.</text>
</comment>
<feature type="compositionally biased region" description="Low complexity" evidence="8">
    <location>
        <begin position="528"/>
        <end position="538"/>
    </location>
</feature>
<dbReference type="Proteomes" id="UP001642482">
    <property type="component" value="Unassembled WGS sequence"/>
</dbReference>
<keyword evidence="11" id="KW-1185">Reference proteome</keyword>
<feature type="compositionally biased region" description="Polar residues" evidence="8">
    <location>
        <begin position="636"/>
        <end position="660"/>
    </location>
</feature>
<evidence type="ECO:0000256" key="4">
    <source>
        <dbReference type="ARBA" id="ARBA00023015"/>
    </source>
</evidence>
<dbReference type="InterPro" id="IPR036864">
    <property type="entry name" value="Zn2-C6_fun-type_DNA-bd_sf"/>
</dbReference>
<keyword evidence="5" id="KW-0238">DNA-binding</keyword>
<organism evidence="10 11">
    <name type="scientific">Sporothrix eucalyptigena</name>
    <dbReference type="NCBI Taxonomy" id="1812306"/>
    <lineage>
        <taxon>Eukaryota</taxon>
        <taxon>Fungi</taxon>
        <taxon>Dikarya</taxon>
        <taxon>Ascomycota</taxon>
        <taxon>Pezizomycotina</taxon>
        <taxon>Sordariomycetes</taxon>
        <taxon>Sordariomycetidae</taxon>
        <taxon>Ophiostomatales</taxon>
        <taxon>Ophiostomataceae</taxon>
        <taxon>Sporothrix</taxon>
    </lineage>
</organism>
<dbReference type="CDD" id="cd00067">
    <property type="entry name" value="GAL4"/>
    <property type="match status" value="1"/>
</dbReference>
<keyword evidence="7" id="KW-0539">Nucleus</keyword>
<keyword evidence="2" id="KW-0479">Metal-binding</keyword>
<feature type="region of interest" description="Disordered" evidence="8">
    <location>
        <begin position="511"/>
        <end position="547"/>
    </location>
</feature>
<keyword evidence="3" id="KW-0862">Zinc</keyword>
<name>A0ABP0B5B0_9PEZI</name>
<keyword evidence="6" id="KW-0804">Transcription</keyword>
<evidence type="ECO:0000256" key="5">
    <source>
        <dbReference type="ARBA" id="ARBA00023125"/>
    </source>
</evidence>
<comment type="subcellular location">
    <subcellularLocation>
        <location evidence="1">Nucleus</location>
    </subcellularLocation>
</comment>
<dbReference type="CDD" id="cd12148">
    <property type="entry name" value="fungal_TF_MHR"/>
    <property type="match status" value="1"/>
</dbReference>
<evidence type="ECO:0000256" key="2">
    <source>
        <dbReference type="ARBA" id="ARBA00022723"/>
    </source>
</evidence>
<evidence type="ECO:0000256" key="1">
    <source>
        <dbReference type="ARBA" id="ARBA00004123"/>
    </source>
</evidence>
<dbReference type="Pfam" id="PF04082">
    <property type="entry name" value="Fungal_trans"/>
    <property type="match status" value="1"/>
</dbReference>
<feature type="compositionally biased region" description="Polar residues" evidence="8">
    <location>
        <begin position="231"/>
        <end position="241"/>
    </location>
</feature>
<proteinExistence type="predicted"/>
<dbReference type="SMART" id="SM00066">
    <property type="entry name" value="GAL4"/>
    <property type="match status" value="1"/>
</dbReference>
<evidence type="ECO:0000259" key="9">
    <source>
        <dbReference type="PROSITE" id="PS50048"/>
    </source>
</evidence>
<dbReference type="PROSITE" id="PS00463">
    <property type="entry name" value="ZN2_CY6_FUNGAL_1"/>
    <property type="match status" value="1"/>
</dbReference>
<evidence type="ECO:0000256" key="6">
    <source>
        <dbReference type="ARBA" id="ARBA00023163"/>
    </source>
</evidence>
<keyword evidence="4" id="KW-0805">Transcription regulation</keyword>
<dbReference type="PANTHER" id="PTHR31313:SF81">
    <property type="entry name" value="TY1 ENHANCER ACTIVATOR"/>
    <property type="match status" value="1"/>
</dbReference>
<evidence type="ECO:0000313" key="11">
    <source>
        <dbReference type="Proteomes" id="UP001642482"/>
    </source>
</evidence>
<evidence type="ECO:0000256" key="7">
    <source>
        <dbReference type="ARBA" id="ARBA00023242"/>
    </source>
</evidence>
<dbReference type="SUPFAM" id="SSF57701">
    <property type="entry name" value="Zn2/Cys6 DNA-binding domain"/>
    <property type="match status" value="1"/>
</dbReference>
<feature type="region of interest" description="Disordered" evidence="8">
    <location>
        <begin position="124"/>
        <end position="146"/>
    </location>
</feature>
<evidence type="ECO:0000256" key="8">
    <source>
        <dbReference type="SAM" id="MobiDB-lite"/>
    </source>
</evidence>
<dbReference type="InterPro" id="IPR051615">
    <property type="entry name" value="Transcr_Regulatory_Elem"/>
</dbReference>
<accession>A0ABP0B5B0</accession>
<sequence>MPEHGQVTSIAVATPSMATSVTAVSTSETTMSTTTAPQKKRIRAVVACSYCRSKRSKCDGVPGRQACTECQQRGIDCEMTDGKRNRGHYKPQAEALAKRVRLLEEALAESRAANQELLAERQQLRQKVQGEGGQSIQEAPQPTDMEVDDAPSAFTGLSAPISMPVLVSESTVNSVQGLLPQTTVVPSTTAASIAVTMPPPATIAATPRPQTHQPSSRLVLDHGNIVFSGANSVSGTGQVKSTEVARSPHQHHPAQTTTAAGAPFPYPQDRLRPCCCADLDLSPPLVDYLLGLFFHRYQMMMKFVSQQAFMKEYALSHQNGGHHHQSPLFLAMLAAGVRYSTRRDVTARFVSGANGGENKLATAARQAVEIEISRPTLATVQTVLILCEVETSLDHQMTGYMYSCLASKLIFDMGLDASPRGLSAEETAIRHWLVWGAAVHDQFWSVFLRRPLAIKNGTLQLSRMAWRCTADVPINNHLEESPSPSFEDEVDDDLMDLMVLAREITDALYGGGASTVPTRPPVPEEPAEIVPRPLSSSPASPPYDGGGLPSELYEQAQRHADYQQRPDVAHLDARLDGWFHGLSERVRQGPVNGHSSYHYLFVLHLHYNATKIMMHRTRAFQTPSQMATATAARPSNVPTSSYPLQSPVTPPSSANGDTSPSACDNVVVTQSLATLGHAAIRMARLFERFRRREDIRILQCTGVQWAGMASEALTWYIETLPIDGAIEAVAHLQSLARTLKDMARTFLPAIYPYDRTNHAVQTFLARMDGSGDSPGATVDVPETPAPLSRSLPVMANPSCGHIPTMGGQPVHGLGVGWAGYGGPQTQHHQHQHAPCQYAMNCSVTSIPQSLPTVPPPQQMQAPDALLAVSPSTGVGVGIGSVWAWNQQESWDWDELFQQQ</sequence>
<dbReference type="Pfam" id="PF00172">
    <property type="entry name" value="Zn_clus"/>
    <property type="match status" value="1"/>
</dbReference>